<comment type="caution">
    <text evidence="2">The sequence shown here is derived from an EMBL/GenBank/DDBJ whole genome shotgun (WGS) entry which is preliminary data.</text>
</comment>
<evidence type="ECO:0000313" key="3">
    <source>
        <dbReference type="Proteomes" id="UP000754883"/>
    </source>
</evidence>
<dbReference type="Pfam" id="PF11905">
    <property type="entry name" value="DUF3425"/>
    <property type="match status" value="1"/>
</dbReference>
<evidence type="ECO:0008006" key="4">
    <source>
        <dbReference type="Google" id="ProtNLM"/>
    </source>
</evidence>
<name>A0A9N9UGY1_9HYPO</name>
<feature type="compositionally biased region" description="Basic residues" evidence="1">
    <location>
        <begin position="25"/>
        <end position="43"/>
    </location>
</feature>
<dbReference type="AlphaFoldDB" id="A0A9N9UGY1"/>
<gene>
    <name evidence="2" type="ORF">CBYS24578_00013861</name>
</gene>
<proteinExistence type="predicted"/>
<dbReference type="InterPro" id="IPR021833">
    <property type="entry name" value="DUF3425"/>
</dbReference>
<dbReference type="PANTHER" id="PTHR38116">
    <property type="entry name" value="CHROMOSOME 7, WHOLE GENOME SHOTGUN SEQUENCE"/>
    <property type="match status" value="1"/>
</dbReference>
<dbReference type="Proteomes" id="UP000754883">
    <property type="component" value="Unassembled WGS sequence"/>
</dbReference>
<evidence type="ECO:0000313" key="2">
    <source>
        <dbReference type="EMBL" id="CAG9990557.1"/>
    </source>
</evidence>
<reference evidence="2" key="1">
    <citation type="submission" date="2021-10" db="EMBL/GenBank/DDBJ databases">
        <authorList>
            <person name="Piombo E."/>
        </authorList>
    </citation>
    <scope>NUCLEOTIDE SEQUENCE</scope>
</reference>
<sequence length="290" mass="33190">MSDYAASEIWDQGDNWRGITDPKERRRRQNRVHQRAHRKKRRAFPTATNDENQEPAPQTAMACHLAVLTKQGPLPAFQSLPDFLAFINCALLSQQVRIFLDRAYQDWSLSRPVPKDLPTLSRLNAFDALMRNAQILQIPVEALGSDDDDSPLLLTSRHSAGSQQLSRQFPDHLRPTELQKSVPHHPWLDLFPFPSLRDRILQGLQAGELDEDTVCDELCCDLLNLESKTETPVLIWGDSWQASQWEFSISFINRWAVLLEDCQEIMAATNHWRRLRGAEVISLPPDQPGK</sequence>
<dbReference type="OrthoDB" id="5139815at2759"/>
<organism evidence="2 3">
    <name type="scientific">Clonostachys byssicola</name>
    <dbReference type="NCBI Taxonomy" id="160290"/>
    <lineage>
        <taxon>Eukaryota</taxon>
        <taxon>Fungi</taxon>
        <taxon>Dikarya</taxon>
        <taxon>Ascomycota</taxon>
        <taxon>Pezizomycotina</taxon>
        <taxon>Sordariomycetes</taxon>
        <taxon>Hypocreomycetidae</taxon>
        <taxon>Hypocreales</taxon>
        <taxon>Bionectriaceae</taxon>
        <taxon>Clonostachys</taxon>
    </lineage>
</organism>
<keyword evidence="3" id="KW-1185">Reference proteome</keyword>
<evidence type="ECO:0000256" key="1">
    <source>
        <dbReference type="SAM" id="MobiDB-lite"/>
    </source>
</evidence>
<accession>A0A9N9UGY1</accession>
<dbReference type="EMBL" id="CABFNO020001473">
    <property type="protein sequence ID" value="CAG9990557.1"/>
    <property type="molecule type" value="Genomic_DNA"/>
</dbReference>
<protein>
    <recommendedName>
        <fullName evidence="4">BZIP domain-containing protein</fullName>
    </recommendedName>
</protein>
<feature type="region of interest" description="Disordered" evidence="1">
    <location>
        <begin position="14"/>
        <end position="57"/>
    </location>
</feature>
<dbReference type="PANTHER" id="PTHR38116:SF1">
    <property type="entry name" value="BZIP DOMAIN-CONTAINING PROTEIN"/>
    <property type="match status" value="1"/>
</dbReference>
<dbReference type="CDD" id="cd14688">
    <property type="entry name" value="bZIP_YAP"/>
    <property type="match status" value="1"/>
</dbReference>